<evidence type="ECO:0000313" key="2">
    <source>
        <dbReference type="Proteomes" id="UP000003344"/>
    </source>
</evidence>
<accession>D2ZXF5</accession>
<gene>
    <name evidence="1" type="ORF">NEIMUCOT_05308</name>
</gene>
<dbReference type="AlphaFoldDB" id="D2ZXF5"/>
<evidence type="ECO:0000313" key="1">
    <source>
        <dbReference type="EMBL" id="EFC88140.1"/>
    </source>
</evidence>
<organism evidence="1 2">
    <name type="scientific">Neisseria mucosa (strain ATCC 25996 / DSM 4631 / NCTC 10774 / M26)</name>
    <dbReference type="NCBI Taxonomy" id="546266"/>
    <lineage>
        <taxon>Bacteria</taxon>
        <taxon>Pseudomonadati</taxon>
        <taxon>Pseudomonadota</taxon>
        <taxon>Betaproteobacteria</taxon>
        <taxon>Neisseriales</taxon>
        <taxon>Neisseriaceae</taxon>
        <taxon>Neisseria</taxon>
    </lineage>
</organism>
<comment type="caution">
    <text evidence="1">The sequence shown here is derived from an EMBL/GenBank/DDBJ whole genome shotgun (WGS) entry which is preliminary data.</text>
</comment>
<dbReference type="EMBL" id="ACDX02000010">
    <property type="protein sequence ID" value="EFC88140.1"/>
    <property type="molecule type" value="Genomic_DNA"/>
</dbReference>
<proteinExistence type="predicted"/>
<sequence length="107" mass="11878">MPFLDDLFESGSAACFAPNEIIAQGRHGRVDAVGADAGGVFVVAVDVIGIGVEAHLLHHRLRQCLRLNDVEAEFFEDFVQQADFAFTEFYAVFEDKALVIFVVDFRQ</sequence>
<dbReference type="Proteomes" id="UP000003344">
    <property type="component" value="Unassembled WGS sequence"/>
</dbReference>
<reference evidence="1 2" key="1">
    <citation type="submission" date="2009-10" db="EMBL/GenBank/DDBJ databases">
        <authorList>
            <person name="Weinstock G."/>
            <person name="Sodergren E."/>
            <person name="Clifton S."/>
            <person name="Fulton L."/>
            <person name="Fulton B."/>
            <person name="Courtney L."/>
            <person name="Fronick C."/>
            <person name="Harrison M."/>
            <person name="Strong C."/>
            <person name="Farmer C."/>
            <person name="Delahaunty K."/>
            <person name="Markovic C."/>
            <person name="Hall O."/>
            <person name="Minx P."/>
            <person name="Tomlinson C."/>
            <person name="Mitreva M."/>
            <person name="Nelson J."/>
            <person name="Hou S."/>
            <person name="Wollam A."/>
            <person name="Pepin K.H."/>
            <person name="Johnson M."/>
            <person name="Bhonagiri V."/>
            <person name="Nash W.E."/>
            <person name="Warren W."/>
            <person name="Chinwalla A."/>
            <person name="Mardis E.R."/>
            <person name="Wilson R.K."/>
        </authorList>
    </citation>
    <scope>NUCLEOTIDE SEQUENCE [LARGE SCALE GENOMIC DNA]</scope>
    <source>
        <strain evidence="2">ATCC 25996 / DSM 4631 / NCTC 10774 / M26</strain>
    </source>
</reference>
<protein>
    <submittedName>
        <fullName evidence="1">Uncharacterized protein</fullName>
    </submittedName>
</protein>
<name>D2ZXF5_NEIM2</name>